<sequence length="484" mass="53675">MASSSHSTLNLESISLEDGTEAVEDVSHWCLVGKILSPKQLNKQAVSTIIHGAWKARAFFSISPWNDNMYLFTFDEEEDRKWVLQESLWSIMGSLMVLQPLVIGLPVSNIEFNRYPFWVQVHGLPLEKLTKANGEIIGKRVGRLIKVEALCEGLLLYRNFLRIRVDVDVTKPLPRGFILNQGGNAQMTSVDPWISFKYEKISDFCYDCGRIGHDRNVWPQSSPVPPVEARGNGARDGDTLRPTTVTEDNVSVRPNVGVVGPVMVRVETAGYQGQQLDIHEQQLPISRVETSSFPSVEGCSNLATAAVGPRTGVRNGPSGFGPNMQASPQYFVTEPVETIGPVTKESSFLSKAHSEGPLEIEEVSPATSPVRQDLKTRVIDECMSTVFNFLSLKRKAHECDLQDTSHPKLLKRDGLTTIPIETIEFPSTFTQLSSVVPIPGIKDKARKIVRRRRRSVDKGLFDMEVASDTSPDTEVASEDTLAEI</sequence>
<organism evidence="1 2">
    <name type="scientific">Camellia lanceoleosa</name>
    <dbReference type="NCBI Taxonomy" id="1840588"/>
    <lineage>
        <taxon>Eukaryota</taxon>
        <taxon>Viridiplantae</taxon>
        <taxon>Streptophyta</taxon>
        <taxon>Embryophyta</taxon>
        <taxon>Tracheophyta</taxon>
        <taxon>Spermatophyta</taxon>
        <taxon>Magnoliopsida</taxon>
        <taxon>eudicotyledons</taxon>
        <taxon>Gunneridae</taxon>
        <taxon>Pentapetalae</taxon>
        <taxon>asterids</taxon>
        <taxon>Ericales</taxon>
        <taxon>Theaceae</taxon>
        <taxon>Camellia</taxon>
    </lineage>
</organism>
<dbReference type="Proteomes" id="UP001060215">
    <property type="component" value="Chromosome 6"/>
</dbReference>
<dbReference type="EMBL" id="CM045763">
    <property type="protein sequence ID" value="KAI8021294.1"/>
    <property type="molecule type" value="Genomic_DNA"/>
</dbReference>
<proteinExistence type="predicted"/>
<keyword evidence="2" id="KW-1185">Reference proteome</keyword>
<comment type="caution">
    <text evidence="1">The sequence shown here is derived from an EMBL/GenBank/DDBJ whole genome shotgun (WGS) entry which is preliminary data.</text>
</comment>
<evidence type="ECO:0000313" key="2">
    <source>
        <dbReference type="Proteomes" id="UP001060215"/>
    </source>
</evidence>
<evidence type="ECO:0000313" key="1">
    <source>
        <dbReference type="EMBL" id="KAI8021294.1"/>
    </source>
</evidence>
<accession>A0ACC0I8P8</accession>
<reference evidence="1 2" key="1">
    <citation type="journal article" date="2022" name="Plant J.">
        <title>Chromosome-level genome of Camellia lanceoleosa provides a valuable resource for understanding genome evolution and self-incompatibility.</title>
        <authorList>
            <person name="Gong W."/>
            <person name="Xiao S."/>
            <person name="Wang L."/>
            <person name="Liao Z."/>
            <person name="Chang Y."/>
            <person name="Mo W."/>
            <person name="Hu G."/>
            <person name="Li W."/>
            <person name="Zhao G."/>
            <person name="Zhu H."/>
            <person name="Hu X."/>
            <person name="Ji K."/>
            <person name="Xiang X."/>
            <person name="Song Q."/>
            <person name="Yuan D."/>
            <person name="Jin S."/>
            <person name="Zhang L."/>
        </authorList>
    </citation>
    <scope>NUCLEOTIDE SEQUENCE [LARGE SCALE GENOMIC DNA]</scope>
    <source>
        <strain evidence="1">SQ_2022a</strain>
    </source>
</reference>
<name>A0ACC0I8P8_9ERIC</name>
<gene>
    <name evidence="1" type="ORF">LOK49_LG03G01215</name>
</gene>
<protein>
    <submittedName>
        <fullName evidence="1">Uncharacterized protein</fullName>
    </submittedName>
</protein>